<evidence type="ECO:0000313" key="2">
    <source>
        <dbReference type="Proteomes" id="UP000596742"/>
    </source>
</evidence>
<dbReference type="AlphaFoldDB" id="A0A8B6GK63"/>
<accession>A0A8B6GK63</accession>
<comment type="caution">
    <text evidence="1">The sequence shown here is derived from an EMBL/GenBank/DDBJ whole genome shotgun (WGS) entry which is preliminary data.</text>
</comment>
<organism evidence="1 2">
    <name type="scientific">Mytilus galloprovincialis</name>
    <name type="common">Mediterranean mussel</name>
    <dbReference type="NCBI Taxonomy" id="29158"/>
    <lineage>
        <taxon>Eukaryota</taxon>
        <taxon>Metazoa</taxon>
        <taxon>Spiralia</taxon>
        <taxon>Lophotrochozoa</taxon>
        <taxon>Mollusca</taxon>
        <taxon>Bivalvia</taxon>
        <taxon>Autobranchia</taxon>
        <taxon>Pteriomorphia</taxon>
        <taxon>Mytilida</taxon>
        <taxon>Mytiloidea</taxon>
        <taxon>Mytilidae</taxon>
        <taxon>Mytilinae</taxon>
        <taxon>Mytilus</taxon>
    </lineage>
</organism>
<name>A0A8B6GK63_MYTGA</name>
<reference evidence="1" key="1">
    <citation type="submission" date="2018-11" db="EMBL/GenBank/DDBJ databases">
        <authorList>
            <person name="Alioto T."/>
            <person name="Alioto T."/>
        </authorList>
    </citation>
    <scope>NUCLEOTIDE SEQUENCE</scope>
</reference>
<evidence type="ECO:0000313" key="1">
    <source>
        <dbReference type="EMBL" id="VDI65240.1"/>
    </source>
</evidence>
<gene>
    <name evidence="1" type="ORF">MGAL_10B019765</name>
</gene>
<proteinExistence type="predicted"/>
<sequence length="90" mass="10778">MESHEKHKYRKLNEVYDIAISEMKELQNKLEICLQLYGVEKERLEKLLLEGDKNYRVIKDQILQTEKEINERVSKYAKELLQLIQNGCLP</sequence>
<keyword evidence="2" id="KW-1185">Reference proteome</keyword>
<dbReference type="OrthoDB" id="6151270at2759"/>
<dbReference type="Proteomes" id="UP000596742">
    <property type="component" value="Unassembled WGS sequence"/>
</dbReference>
<protein>
    <submittedName>
        <fullName evidence="1">Uncharacterized protein</fullName>
    </submittedName>
</protein>
<dbReference type="EMBL" id="UYJE01008592">
    <property type="protein sequence ID" value="VDI65240.1"/>
    <property type="molecule type" value="Genomic_DNA"/>
</dbReference>